<dbReference type="Gramene" id="OMERI02G12720.1">
    <property type="protein sequence ID" value="OMERI02G12720.1"/>
    <property type="gene ID" value="OMERI02G12720"/>
</dbReference>
<dbReference type="AlphaFoldDB" id="A0A0E0CIZ6"/>
<feature type="compositionally biased region" description="Basic and acidic residues" evidence="1">
    <location>
        <begin position="70"/>
        <end position="117"/>
    </location>
</feature>
<feature type="region of interest" description="Disordered" evidence="1">
    <location>
        <begin position="12"/>
        <end position="144"/>
    </location>
</feature>
<sequence length="241" mass="26651">MAALVVGRARGGWGFGHERVGGGSPDDARWDARKKKERAAEEGVVRSPDLRKKEGWWGFGQRRVGGGSPDDDKWDLRKRTRGSPDDARWDLRKRTRGSPDDARWDLQKKRREEEERNGGGSPEPELGKKNDEEEKKVVVGGRRGEEEVKRGGSWCAAGMRVPWVEEGPHMLYAGPSFLAGAAPDPSCLPIPSFGPPRRRTSSSGGGVAVRIALMFVAGLVLRLRQLERARVSRLALLVLIQ</sequence>
<feature type="compositionally biased region" description="Basic and acidic residues" evidence="1">
    <location>
        <begin position="16"/>
        <end position="31"/>
    </location>
</feature>
<dbReference type="HOGENOM" id="CLU_082027_0_0_1"/>
<dbReference type="PANTHER" id="PTHR35361">
    <property type="entry name" value="OS08G0443700 PROTEIN"/>
    <property type="match status" value="1"/>
</dbReference>
<organism evidence="2">
    <name type="scientific">Oryza meridionalis</name>
    <dbReference type="NCBI Taxonomy" id="40149"/>
    <lineage>
        <taxon>Eukaryota</taxon>
        <taxon>Viridiplantae</taxon>
        <taxon>Streptophyta</taxon>
        <taxon>Embryophyta</taxon>
        <taxon>Tracheophyta</taxon>
        <taxon>Spermatophyta</taxon>
        <taxon>Magnoliopsida</taxon>
        <taxon>Liliopsida</taxon>
        <taxon>Poales</taxon>
        <taxon>Poaceae</taxon>
        <taxon>BOP clade</taxon>
        <taxon>Oryzoideae</taxon>
        <taxon>Oryzeae</taxon>
        <taxon>Oryzinae</taxon>
        <taxon>Oryza</taxon>
    </lineage>
</organism>
<dbReference type="Proteomes" id="UP000008021">
    <property type="component" value="Chromosome 2"/>
</dbReference>
<proteinExistence type="predicted"/>
<evidence type="ECO:0000256" key="1">
    <source>
        <dbReference type="SAM" id="MobiDB-lite"/>
    </source>
</evidence>
<feature type="compositionally biased region" description="Basic and acidic residues" evidence="1">
    <location>
        <begin position="125"/>
        <end position="144"/>
    </location>
</feature>
<evidence type="ECO:0000313" key="3">
    <source>
        <dbReference type="Proteomes" id="UP000008021"/>
    </source>
</evidence>
<reference evidence="2" key="2">
    <citation type="submission" date="2018-05" db="EMBL/GenBank/DDBJ databases">
        <title>OmerRS3 (Oryza meridionalis Reference Sequence Version 3).</title>
        <authorList>
            <person name="Zhang J."/>
            <person name="Kudrna D."/>
            <person name="Lee S."/>
            <person name="Talag J."/>
            <person name="Welchert J."/>
            <person name="Wing R.A."/>
        </authorList>
    </citation>
    <scope>NUCLEOTIDE SEQUENCE [LARGE SCALE GENOMIC DNA]</scope>
    <source>
        <strain evidence="2">cv. OR44</strain>
    </source>
</reference>
<name>A0A0E0CIZ6_9ORYZ</name>
<accession>A0A0E0CIZ6</accession>
<dbReference type="PANTHER" id="PTHR35361:SF1">
    <property type="entry name" value="OS08G0443700 PROTEIN"/>
    <property type="match status" value="1"/>
</dbReference>
<feature type="compositionally biased region" description="Basic and acidic residues" evidence="1">
    <location>
        <begin position="38"/>
        <end position="55"/>
    </location>
</feature>
<dbReference type="EnsemblPlants" id="OMERI02G12720.1">
    <property type="protein sequence ID" value="OMERI02G12720.1"/>
    <property type="gene ID" value="OMERI02G12720"/>
</dbReference>
<reference evidence="2" key="1">
    <citation type="submission" date="2015-04" db="UniProtKB">
        <authorList>
            <consortium name="EnsemblPlants"/>
        </authorList>
    </citation>
    <scope>IDENTIFICATION</scope>
</reference>
<protein>
    <submittedName>
        <fullName evidence="2">Uncharacterized protein</fullName>
    </submittedName>
</protein>
<evidence type="ECO:0000313" key="2">
    <source>
        <dbReference type="EnsemblPlants" id="OMERI02G12720.1"/>
    </source>
</evidence>
<keyword evidence="3" id="KW-1185">Reference proteome</keyword>